<dbReference type="Pfam" id="PF05532">
    <property type="entry name" value="CsbD"/>
    <property type="match status" value="1"/>
</dbReference>
<gene>
    <name evidence="4" type="ORF">AUC31_16130</name>
</gene>
<dbReference type="InterPro" id="IPR036629">
    <property type="entry name" value="YjbJ_sf"/>
</dbReference>
<name>A0A0U2XU64_9BACL</name>
<keyword evidence="5" id="KW-1185">Reference proteome</keyword>
<dbReference type="InterPro" id="IPR008462">
    <property type="entry name" value="CsbD"/>
</dbReference>
<evidence type="ECO:0000256" key="1">
    <source>
        <dbReference type="ARBA" id="ARBA00009129"/>
    </source>
</evidence>
<reference evidence="4" key="1">
    <citation type="submission" date="2016-01" db="EMBL/GenBank/DDBJ databases">
        <title>Complete genome of Planococcus rifietoensis type strain M8.</title>
        <authorList>
            <person name="See-Too W.S."/>
        </authorList>
    </citation>
    <scope>NUCLEOTIDE SEQUENCE [LARGE SCALE GENOMIC DNA]</scope>
    <source>
        <strain evidence="4">M8</strain>
    </source>
</reference>
<dbReference type="SUPFAM" id="SSF69047">
    <property type="entry name" value="Hypothetical protein YjbJ"/>
    <property type="match status" value="1"/>
</dbReference>
<dbReference type="RefSeq" id="WP_058383345.1">
    <property type="nucleotide sequence ID" value="NZ_CP013659.2"/>
</dbReference>
<feature type="compositionally biased region" description="Basic and acidic residues" evidence="2">
    <location>
        <begin position="1"/>
        <end position="24"/>
    </location>
</feature>
<dbReference type="OrthoDB" id="2941817at2"/>
<evidence type="ECO:0000313" key="4">
    <source>
        <dbReference type="EMBL" id="ALS76643.1"/>
    </source>
</evidence>
<dbReference type="STRING" id="200991.AUC31_16130"/>
<organism evidence="4 5">
    <name type="scientific">Planococcus rifietoensis</name>
    <dbReference type="NCBI Taxonomy" id="200991"/>
    <lineage>
        <taxon>Bacteria</taxon>
        <taxon>Bacillati</taxon>
        <taxon>Bacillota</taxon>
        <taxon>Bacilli</taxon>
        <taxon>Bacillales</taxon>
        <taxon>Caryophanaceae</taxon>
        <taxon>Planococcus</taxon>
    </lineage>
</organism>
<feature type="domain" description="CsbD-like" evidence="3">
    <location>
        <begin position="9"/>
        <end position="60"/>
    </location>
</feature>
<evidence type="ECO:0000256" key="2">
    <source>
        <dbReference type="SAM" id="MobiDB-lite"/>
    </source>
</evidence>
<evidence type="ECO:0000259" key="3">
    <source>
        <dbReference type="Pfam" id="PF05532"/>
    </source>
</evidence>
<protein>
    <recommendedName>
        <fullName evidence="3">CsbD-like domain-containing protein</fullName>
    </recommendedName>
</protein>
<dbReference type="Gene3D" id="1.10.1470.10">
    <property type="entry name" value="YjbJ"/>
    <property type="match status" value="1"/>
</dbReference>
<dbReference type="AlphaFoldDB" id="A0A0U2XU64"/>
<feature type="compositionally biased region" description="Basic and acidic residues" evidence="2">
    <location>
        <begin position="37"/>
        <end position="63"/>
    </location>
</feature>
<evidence type="ECO:0000313" key="5">
    <source>
        <dbReference type="Proteomes" id="UP000067683"/>
    </source>
</evidence>
<feature type="region of interest" description="Disordered" evidence="2">
    <location>
        <begin position="1"/>
        <end position="63"/>
    </location>
</feature>
<accession>A0A0U2XU64</accession>
<proteinExistence type="inferred from homology"/>
<dbReference type="KEGG" id="prt:AUC31_16130"/>
<dbReference type="Proteomes" id="UP000067683">
    <property type="component" value="Chromosome"/>
</dbReference>
<dbReference type="EMBL" id="CP013659">
    <property type="protein sequence ID" value="ALS76643.1"/>
    <property type="molecule type" value="Genomic_DNA"/>
</dbReference>
<comment type="similarity">
    <text evidence="1">Belongs to the UPF0337 (CsbD) family.</text>
</comment>
<sequence>MADKEGFSDKLKGAVSKGKGELKDQVGNATNNPDLQAEGKSDKTKGKVQDTVGKFKEGFNKDK</sequence>